<dbReference type="Proteomes" id="UP000235916">
    <property type="component" value="Unassembled WGS sequence"/>
</dbReference>
<evidence type="ECO:0000313" key="5">
    <source>
        <dbReference type="Proteomes" id="UP000235916"/>
    </source>
</evidence>
<feature type="domain" description="N-acetyltransferase" evidence="3">
    <location>
        <begin position="20"/>
        <end position="155"/>
    </location>
</feature>
<dbReference type="EMBL" id="POSP01000001">
    <property type="protein sequence ID" value="PND39921.1"/>
    <property type="molecule type" value="Genomic_DNA"/>
</dbReference>
<reference evidence="4 5" key="1">
    <citation type="submission" date="2018-01" db="EMBL/GenBank/DDBJ databases">
        <title>Draft genome sequence of Paucibacter aquatile CR182 isolated from freshwater of the Nakdong River.</title>
        <authorList>
            <person name="Choi A."/>
            <person name="Chung E.J."/>
        </authorList>
    </citation>
    <scope>NUCLEOTIDE SEQUENCE [LARGE SCALE GENOMIC DNA]</scope>
    <source>
        <strain evidence="4 5">CR182</strain>
    </source>
</reference>
<dbReference type="PANTHER" id="PTHR10545">
    <property type="entry name" value="DIAMINE N-ACETYLTRANSFERASE"/>
    <property type="match status" value="1"/>
</dbReference>
<keyword evidence="1 4" id="KW-0808">Transferase</keyword>
<evidence type="ECO:0000313" key="4">
    <source>
        <dbReference type="EMBL" id="PND39921.1"/>
    </source>
</evidence>
<evidence type="ECO:0000259" key="3">
    <source>
        <dbReference type="PROSITE" id="PS51186"/>
    </source>
</evidence>
<accession>A0A2N8L2K3</accession>
<dbReference type="AlphaFoldDB" id="A0A2N8L2K3"/>
<proteinExistence type="predicted"/>
<gene>
    <name evidence="4" type="ORF">C1O66_00475</name>
</gene>
<dbReference type="InterPro" id="IPR016181">
    <property type="entry name" value="Acyl_CoA_acyltransferase"/>
</dbReference>
<comment type="caution">
    <text evidence="4">The sequence shown here is derived from an EMBL/GenBank/DDBJ whole genome shotgun (WGS) entry which is preliminary data.</text>
</comment>
<name>A0A2N8L2K3_9BURK</name>
<dbReference type="InterPro" id="IPR000182">
    <property type="entry name" value="GNAT_dom"/>
</dbReference>
<keyword evidence="5" id="KW-1185">Reference proteome</keyword>
<dbReference type="PROSITE" id="PS51186">
    <property type="entry name" value="GNAT"/>
    <property type="match status" value="1"/>
</dbReference>
<keyword evidence="2" id="KW-0012">Acyltransferase</keyword>
<evidence type="ECO:0000256" key="1">
    <source>
        <dbReference type="ARBA" id="ARBA00022679"/>
    </source>
</evidence>
<evidence type="ECO:0000256" key="2">
    <source>
        <dbReference type="ARBA" id="ARBA00023315"/>
    </source>
</evidence>
<dbReference type="Pfam" id="PF00583">
    <property type="entry name" value="Acetyltransf_1"/>
    <property type="match status" value="1"/>
</dbReference>
<organism evidence="4 5">
    <name type="scientific">Kinneretia aquatilis</name>
    <dbReference type="NCBI Taxonomy" id="2070761"/>
    <lineage>
        <taxon>Bacteria</taxon>
        <taxon>Pseudomonadati</taxon>
        <taxon>Pseudomonadota</taxon>
        <taxon>Betaproteobacteria</taxon>
        <taxon>Burkholderiales</taxon>
        <taxon>Sphaerotilaceae</taxon>
        <taxon>Roseateles</taxon>
    </lineage>
</organism>
<sequence>MPGDAEALMRLGAAHAAFEGIVLPMGRQAGAARQQRLERALQQERLQAWLLWGPPPSLQPGHAAQAQGYASLTLDFSTLAAERFAHLDCLYLEPAVRGQGWGQVLLQRASRHAHAQGCRELQWQTPDWNEAAARFYRRQGAQELAKRRFILALPA</sequence>
<dbReference type="PANTHER" id="PTHR10545:SF29">
    <property type="entry name" value="GH14572P-RELATED"/>
    <property type="match status" value="1"/>
</dbReference>
<protein>
    <submittedName>
        <fullName evidence="4">GNAT family N-acetyltransferase</fullName>
    </submittedName>
</protein>
<dbReference type="GO" id="GO:0008080">
    <property type="term" value="F:N-acetyltransferase activity"/>
    <property type="evidence" value="ECO:0007669"/>
    <property type="project" value="TreeGrafter"/>
</dbReference>
<dbReference type="Gene3D" id="3.40.630.30">
    <property type="match status" value="1"/>
</dbReference>
<dbReference type="CDD" id="cd04301">
    <property type="entry name" value="NAT_SF"/>
    <property type="match status" value="1"/>
</dbReference>
<dbReference type="SUPFAM" id="SSF55729">
    <property type="entry name" value="Acyl-CoA N-acyltransferases (Nat)"/>
    <property type="match status" value="1"/>
</dbReference>
<dbReference type="InterPro" id="IPR051016">
    <property type="entry name" value="Diverse_Substrate_AcTransf"/>
</dbReference>